<proteinExistence type="predicted"/>
<keyword evidence="3" id="KW-1185">Reference proteome</keyword>
<evidence type="ECO:0000313" key="3">
    <source>
        <dbReference type="Proteomes" id="UP000318538"/>
    </source>
</evidence>
<feature type="region of interest" description="Disordered" evidence="1">
    <location>
        <begin position="179"/>
        <end position="201"/>
    </location>
</feature>
<dbReference type="EMBL" id="CP036525">
    <property type="protein sequence ID" value="QDT07041.1"/>
    <property type="molecule type" value="Genomic_DNA"/>
</dbReference>
<dbReference type="KEGG" id="rlc:K227x_54660"/>
<accession>A0A517NIT4</accession>
<dbReference type="Proteomes" id="UP000318538">
    <property type="component" value="Chromosome"/>
</dbReference>
<reference evidence="2 3" key="1">
    <citation type="submission" date="2019-02" db="EMBL/GenBank/DDBJ databases">
        <title>Deep-cultivation of Planctomycetes and their phenomic and genomic characterization uncovers novel biology.</title>
        <authorList>
            <person name="Wiegand S."/>
            <person name="Jogler M."/>
            <person name="Boedeker C."/>
            <person name="Pinto D."/>
            <person name="Vollmers J."/>
            <person name="Rivas-Marin E."/>
            <person name="Kohn T."/>
            <person name="Peeters S.H."/>
            <person name="Heuer A."/>
            <person name="Rast P."/>
            <person name="Oberbeckmann S."/>
            <person name="Bunk B."/>
            <person name="Jeske O."/>
            <person name="Meyerdierks A."/>
            <person name="Storesund J.E."/>
            <person name="Kallscheuer N."/>
            <person name="Luecker S."/>
            <person name="Lage O.M."/>
            <person name="Pohl T."/>
            <person name="Merkel B.J."/>
            <person name="Hornburger P."/>
            <person name="Mueller R.-W."/>
            <person name="Bruemmer F."/>
            <person name="Labrenz M."/>
            <person name="Spormann A.M."/>
            <person name="Op den Camp H."/>
            <person name="Overmann J."/>
            <person name="Amann R."/>
            <person name="Jetten M.S.M."/>
            <person name="Mascher T."/>
            <person name="Medema M.H."/>
            <person name="Devos D.P."/>
            <person name="Kaster A.-K."/>
            <person name="Ovreas L."/>
            <person name="Rohde M."/>
            <person name="Galperin M.Y."/>
            <person name="Jogler C."/>
        </authorList>
    </citation>
    <scope>NUCLEOTIDE SEQUENCE [LARGE SCALE GENOMIC DNA]</scope>
    <source>
        <strain evidence="2 3">K22_7</strain>
    </source>
</reference>
<protein>
    <submittedName>
        <fullName evidence="2">Uncharacterized protein</fullName>
    </submittedName>
</protein>
<sequence length="384" mass="42062">MNAITIAPRTRTELVDLIGKESGTCVSLLMRTHKNGRETTQNSIRFKNLISEAIEKVGDRCDTLQGRLQEFAKLEHDEKFWQNQSEGFALFACEDFDQRFKLGHSPDELVYVADHFYTLPIASVCCGGGSTRVLALSWERARLFSCEGHTAQEICNEQFPVEMDELVTERDAEEQLQFSTHSTQGGGPAGPNGGSTAMYHGHGEGEGKIAADRDMYLTRVGRMVADVTYNTKHPLIVVATEEVAGHFTSTTDVDVVEVIHASPDGLEDQDLQKRIVEASHRLLKKSGEAFTEQLGTAIAKNAGSTDLADIVVQAANGRVDTLLIGSVGLQYGNFDRDSRKVEIHEDGETELVNLAVRETLQAGGSVAELASDGGDRRIAAIYRF</sequence>
<evidence type="ECO:0000313" key="2">
    <source>
        <dbReference type="EMBL" id="QDT07041.1"/>
    </source>
</evidence>
<gene>
    <name evidence="2" type="ORF">K227x_54660</name>
</gene>
<organism evidence="2 3">
    <name type="scientific">Rubripirellula lacrimiformis</name>
    <dbReference type="NCBI Taxonomy" id="1930273"/>
    <lineage>
        <taxon>Bacteria</taxon>
        <taxon>Pseudomonadati</taxon>
        <taxon>Planctomycetota</taxon>
        <taxon>Planctomycetia</taxon>
        <taxon>Pirellulales</taxon>
        <taxon>Pirellulaceae</taxon>
        <taxon>Rubripirellula</taxon>
    </lineage>
</organism>
<name>A0A517NIT4_9BACT</name>
<evidence type="ECO:0000256" key="1">
    <source>
        <dbReference type="SAM" id="MobiDB-lite"/>
    </source>
</evidence>
<dbReference type="InterPro" id="IPR041289">
    <property type="entry name" value="Bact_RF_family3"/>
</dbReference>
<dbReference type="RefSeq" id="WP_145174512.1">
    <property type="nucleotide sequence ID" value="NZ_CP036525.1"/>
</dbReference>
<dbReference type="AlphaFoldDB" id="A0A517NIT4"/>
<dbReference type="Pfam" id="PF18845">
    <property type="entry name" value="baeRF_family3"/>
    <property type="match status" value="1"/>
</dbReference>
<feature type="compositionally biased region" description="Gly residues" evidence="1">
    <location>
        <begin position="184"/>
        <end position="193"/>
    </location>
</feature>
<dbReference type="OrthoDB" id="4393931at2"/>